<organism evidence="1 2">
    <name type="scientific">Entomophthora muscae</name>
    <dbReference type="NCBI Taxonomy" id="34485"/>
    <lineage>
        <taxon>Eukaryota</taxon>
        <taxon>Fungi</taxon>
        <taxon>Fungi incertae sedis</taxon>
        <taxon>Zoopagomycota</taxon>
        <taxon>Entomophthoromycotina</taxon>
        <taxon>Entomophthoromycetes</taxon>
        <taxon>Entomophthorales</taxon>
        <taxon>Entomophthoraceae</taxon>
        <taxon>Entomophthora</taxon>
    </lineage>
</organism>
<accession>A0ACC2S8H8</accession>
<proteinExistence type="predicted"/>
<evidence type="ECO:0000313" key="2">
    <source>
        <dbReference type="Proteomes" id="UP001165960"/>
    </source>
</evidence>
<evidence type="ECO:0000313" key="1">
    <source>
        <dbReference type="EMBL" id="KAJ9058604.1"/>
    </source>
</evidence>
<keyword evidence="2" id="KW-1185">Reference proteome</keyword>
<protein>
    <submittedName>
        <fullName evidence="1">Uncharacterized protein</fullName>
    </submittedName>
</protein>
<gene>
    <name evidence="1" type="ORF">DSO57_1010628</name>
</gene>
<reference evidence="1" key="1">
    <citation type="submission" date="2022-04" db="EMBL/GenBank/DDBJ databases">
        <title>Genome of the entomopathogenic fungus Entomophthora muscae.</title>
        <authorList>
            <person name="Elya C."/>
            <person name="Lovett B.R."/>
            <person name="Lee E."/>
            <person name="Macias A.M."/>
            <person name="Hajek A.E."/>
            <person name="De Bivort B.L."/>
            <person name="Kasson M.T."/>
            <person name="De Fine Licht H.H."/>
            <person name="Stajich J.E."/>
        </authorList>
    </citation>
    <scope>NUCLEOTIDE SEQUENCE</scope>
    <source>
        <strain evidence="1">Berkeley</strain>
    </source>
</reference>
<name>A0ACC2S8H8_9FUNG</name>
<sequence>MSSKAKLTFAASVAFCAFTVGGVHFMQMSERKSMREGPRRDDERQRQKLLNQKELEIQQVLHSELSKDQSIRPTS</sequence>
<dbReference type="EMBL" id="QTSX02005715">
    <property type="protein sequence ID" value="KAJ9058604.1"/>
    <property type="molecule type" value="Genomic_DNA"/>
</dbReference>
<dbReference type="Proteomes" id="UP001165960">
    <property type="component" value="Unassembled WGS sequence"/>
</dbReference>
<comment type="caution">
    <text evidence="1">The sequence shown here is derived from an EMBL/GenBank/DDBJ whole genome shotgun (WGS) entry which is preliminary data.</text>
</comment>